<dbReference type="Pfam" id="PF15902">
    <property type="entry name" value="Sortilin-Vps10"/>
    <property type="match status" value="1"/>
</dbReference>
<dbReference type="Gene3D" id="2.130.10.10">
    <property type="entry name" value="YVTN repeat-like/Quinoprotein amine dehydrogenase"/>
    <property type="match status" value="5"/>
</dbReference>
<proteinExistence type="predicted"/>
<comment type="caution">
    <text evidence="4">The sequence shown here is derived from an EMBL/GenBank/DDBJ whole genome shotgun (WGS) entry which is preliminary data.</text>
</comment>
<dbReference type="InterPro" id="IPR031778">
    <property type="entry name" value="Sortilin_N"/>
</dbReference>
<keyword evidence="5" id="KW-1185">Reference proteome</keyword>
<dbReference type="InterPro" id="IPR050310">
    <property type="entry name" value="VPS10-sortilin"/>
</dbReference>
<name>A0A917DSP3_9BACT</name>
<evidence type="ECO:0000256" key="2">
    <source>
        <dbReference type="SAM" id="MobiDB-lite"/>
    </source>
</evidence>
<dbReference type="EMBL" id="BMKK01000006">
    <property type="protein sequence ID" value="GGD66477.1"/>
    <property type="molecule type" value="Genomic_DNA"/>
</dbReference>
<evidence type="ECO:0000256" key="1">
    <source>
        <dbReference type="ARBA" id="ARBA00022737"/>
    </source>
</evidence>
<reference evidence="4" key="1">
    <citation type="journal article" date="2014" name="Int. J. Syst. Evol. Microbiol.">
        <title>Complete genome sequence of Corynebacterium casei LMG S-19264T (=DSM 44701T), isolated from a smear-ripened cheese.</title>
        <authorList>
            <consortium name="US DOE Joint Genome Institute (JGI-PGF)"/>
            <person name="Walter F."/>
            <person name="Albersmeier A."/>
            <person name="Kalinowski J."/>
            <person name="Ruckert C."/>
        </authorList>
    </citation>
    <scope>NUCLEOTIDE SEQUENCE</scope>
    <source>
        <strain evidence="4">CGMCC 1.15958</strain>
    </source>
</reference>
<keyword evidence="1" id="KW-0677">Repeat</keyword>
<organism evidence="4 5">
    <name type="scientific">Emticicia aquatilis</name>
    <dbReference type="NCBI Taxonomy" id="1537369"/>
    <lineage>
        <taxon>Bacteria</taxon>
        <taxon>Pseudomonadati</taxon>
        <taxon>Bacteroidota</taxon>
        <taxon>Cytophagia</taxon>
        <taxon>Cytophagales</taxon>
        <taxon>Leadbetterellaceae</taxon>
        <taxon>Emticicia</taxon>
    </lineage>
</organism>
<reference evidence="4" key="2">
    <citation type="submission" date="2020-09" db="EMBL/GenBank/DDBJ databases">
        <authorList>
            <person name="Sun Q."/>
            <person name="Zhou Y."/>
        </authorList>
    </citation>
    <scope>NUCLEOTIDE SEQUENCE</scope>
    <source>
        <strain evidence="4">CGMCC 1.15958</strain>
    </source>
</reference>
<dbReference type="SUPFAM" id="SSF50939">
    <property type="entry name" value="Sialidases"/>
    <property type="match status" value="2"/>
</dbReference>
<dbReference type="AlphaFoldDB" id="A0A917DSP3"/>
<evidence type="ECO:0000259" key="3">
    <source>
        <dbReference type="Pfam" id="PF15902"/>
    </source>
</evidence>
<dbReference type="CDD" id="cd15482">
    <property type="entry name" value="Sialidase_non-viral"/>
    <property type="match status" value="1"/>
</dbReference>
<gene>
    <name evidence="4" type="ORF">GCM10011514_33090</name>
</gene>
<dbReference type="PANTHER" id="PTHR12106:SF27">
    <property type="entry name" value="SORTILIN-RELATED RECEPTOR"/>
    <property type="match status" value="1"/>
</dbReference>
<dbReference type="InterPro" id="IPR015943">
    <property type="entry name" value="WD40/YVTN_repeat-like_dom_sf"/>
</dbReference>
<feature type="region of interest" description="Disordered" evidence="2">
    <location>
        <begin position="980"/>
        <end position="1013"/>
    </location>
</feature>
<sequence>MKKKLTLITLLSITCFAGFSQKKKKASVEAAPVIAADAVSPTSATERMAGYEQRKKLQEASLVKNLKFRNVGPTVMSGRIVDIDANPENPTEFYAAYASGGLWHTVNNGQSFSPIFDNEAVMTIGDIAVDWKTRTIWIGTGENNSSRSSYSGVGMYKSTNNGKTWEYLGLPESHHVGRIALHPTDPNIAWVAVLGHLYSPNKERGMYKTTDGGKTWKQTLYINENTGAIDVRLDPNNANTLYATMWYKERTAWNFVEGGKESGIYKSTDAGETWKLISGEGSGFPTGAGNGRIGLAVYPKNPNIVYAIIDNQANRPKKEEKEDASRLTTKKMKTITKDEFLALSDATINEYLDGQGFPEKFTAMAFKENLKADKIKVQDIYEYTYNGNNDLFDTQVTGAEVYRSEDAGATWKRTHADYLDNIYFTYGYYFGQIWVDPTDDKKIVIVGVPIVRSEDGGKSFKSIERENVHSDHHALWFDPKNPKHYINGNDGGINITYDDGKTWFKANSIPVGQLYHVSVDMAKPYNVYGGLQDNGVWYGSSTNSFDYNYGIFDNGDGYKFLLGGDGMQVQVDYRDNNTVYAGFQFGNYFRINKATNERKRLEVPRELGEAPFRFNWESPLTISRHNQDIIYFGSNKFHRSFDKGDTFKTLSGDLTRGRKEGDVPFGTLTTIEESPSRFGLIYTGSDDGLIYVTKDGGYTFTKIMDKPNLWVSGIAVSAHAEGTVYASLNAYRGDHFKPYLFVSTDYGQNWQAIGADLPAEPINVVKEDPKNANIIYIGTDNGLYISMDKGKTFMRGNGDGMPSVSIHDLVIHPRENELVVGTHGRSIYIADVKPLQALSNEVLAKNIHVYDLPAINYNASWGRMFDKYAEPEERKYNITYYAKAAGKATIKIQTDKGLVVKNISDDAEAGLNNVNFDQAIDAAAKGEYEKYLNDVKKKDDKEIKLELADDKKIYFRPAKYKVIIELNGDKVEKDLEIKASERRSRRAMSPKPTASPSEFEEWYEEMGFEETKK</sequence>
<dbReference type="RefSeq" id="WP_188767475.1">
    <property type="nucleotide sequence ID" value="NZ_BMKK01000006.1"/>
</dbReference>
<dbReference type="Proteomes" id="UP000609064">
    <property type="component" value="Unassembled WGS sequence"/>
</dbReference>
<feature type="domain" description="Sortilin N-terminal" evidence="3">
    <location>
        <begin position="155"/>
        <end position="307"/>
    </location>
</feature>
<evidence type="ECO:0000313" key="5">
    <source>
        <dbReference type="Proteomes" id="UP000609064"/>
    </source>
</evidence>
<evidence type="ECO:0000313" key="4">
    <source>
        <dbReference type="EMBL" id="GGD66477.1"/>
    </source>
</evidence>
<feature type="compositionally biased region" description="Acidic residues" evidence="2">
    <location>
        <begin position="998"/>
        <end position="1013"/>
    </location>
</feature>
<protein>
    <recommendedName>
        <fullName evidence="3">Sortilin N-terminal domain-containing protein</fullName>
    </recommendedName>
</protein>
<accession>A0A917DSP3</accession>
<dbReference type="InterPro" id="IPR036278">
    <property type="entry name" value="Sialidase_sf"/>
</dbReference>
<dbReference type="PANTHER" id="PTHR12106">
    <property type="entry name" value="SORTILIN RELATED"/>
    <property type="match status" value="1"/>
</dbReference>